<evidence type="ECO:0000313" key="6">
    <source>
        <dbReference type="Ensembl" id="ENSPMAP00000004299.1"/>
    </source>
</evidence>
<comment type="subcellular location">
    <subcellularLocation>
        <location evidence="1">Nucleus</location>
    </subcellularLocation>
</comment>
<dbReference type="InterPro" id="IPR022097">
    <property type="entry name" value="SOX_fam"/>
</dbReference>
<evidence type="ECO:0000256" key="5">
    <source>
        <dbReference type="SAM" id="MobiDB-lite"/>
    </source>
</evidence>
<keyword evidence="4" id="KW-0539">Nucleus</keyword>
<accession>S4RGG7</accession>
<dbReference type="AlphaFoldDB" id="S4RGG7"/>
<reference evidence="6" key="2">
    <citation type="submission" date="2025-09" db="UniProtKB">
        <authorList>
            <consortium name="Ensembl"/>
        </authorList>
    </citation>
    <scope>IDENTIFICATION</scope>
</reference>
<dbReference type="GeneTree" id="ENSGT00940000162359"/>
<dbReference type="HOGENOM" id="CLU_021123_0_0_1"/>
<evidence type="ECO:0000256" key="4">
    <source>
        <dbReference type="ARBA" id="ARBA00023242"/>
    </source>
</evidence>
<dbReference type="GO" id="GO:0006355">
    <property type="term" value="P:regulation of DNA-templated transcription"/>
    <property type="evidence" value="ECO:0007669"/>
    <property type="project" value="InterPro"/>
</dbReference>
<sequence>KTKTLLKKDKFSLQGGLLASGGPPGSAAAAAAAGLGQRLDPYPQLNGCWPNGSAYAAAAAGLQQEPLAHAYSQHAALSAAHGAAQLQGLHRYDMSGLQYLPGGQGYLNGAAAAGYSVSYAPQPSRALSPPPSHATSSFGSVGKSEAATPSPPAVAAPGGGGGGGGGGGSGGSGRAACPGDLREMISMYLPMGSSEAGVSEVAQSRLHHHLSQHYQNAGPNGTIPLTHM</sequence>
<proteinExistence type="predicted"/>
<dbReference type="Pfam" id="PF12336">
    <property type="entry name" value="SOXp"/>
    <property type="match status" value="1"/>
</dbReference>
<dbReference type="Ensembl" id="ENSPMAT00000004316.1">
    <property type="protein sequence ID" value="ENSPMAP00000004299.1"/>
    <property type="gene ID" value="ENSPMAG00000003949.1"/>
</dbReference>
<evidence type="ECO:0000256" key="1">
    <source>
        <dbReference type="ARBA" id="ARBA00004123"/>
    </source>
</evidence>
<feature type="compositionally biased region" description="Gly residues" evidence="5">
    <location>
        <begin position="157"/>
        <end position="173"/>
    </location>
</feature>
<feature type="region of interest" description="Disordered" evidence="5">
    <location>
        <begin position="120"/>
        <end position="176"/>
    </location>
</feature>
<reference evidence="6" key="1">
    <citation type="submission" date="2025-08" db="UniProtKB">
        <authorList>
            <consortium name="Ensembl"/>
        </authorList>
    </citation>
    <scope>IDENTIFICATION</scope>
</reference>
<dbReference type="STRING" id="7757.ENSPMAP00000004299"/>
<evidence type="ECO:0000256" key="2">
    <source>
        <dbReference type="ARBA" id="ARBA00023015"/>
    </source>
</evidence>
<organism evidence="6">
    <name type="scientific">Petromyzon marinus</name>
    <name type="common">Sea lamprey</name>
    <dbReference type="NCBI Taxonomy" id="7757"/>
    <lineage>
        <taxon>Eukaryota</taxon>
        <taxon>Metazoa</taxon>
        <taxon>Chordata</taxon>
        <taxon>Craniata</taxon>
        <taxon>Vertebrata</taxon>
        <taxon>Cyclostomata</taxon>
        <taxon>Hyperoartia</taxon>
        <taxon>Petromyzontiformes</taxon>
        <taxon>Petromyzontidae</taxon>
        <taxon>Petromyzon</taxon>
    </lineage>
</organism>
<evidence type="ECO:0000256" key="3">
    <source>
        <dbReference type="ARBA" id="ARBA00023163"/>
    </source>
</evidence>
<keyword evidence="3" id="KW-0804">Transcription</keyword>
<dbReference type="GO" id="GO:0005634">
    <property type="term" value="C:nucleus"/>
    <property type="evidence" value="ECO:0007669"/>
    <property type="project" value="UniProtKB-SubCell"/>
</dbReference>
<dbReference type="OMA" id="YNMMETD"/>
<keyword evidence="2" id="KW-0805">Transcription regulation</keyword>
<name>S4RGG7_PETMA</name>
<protein>
    <submittedName>
        <fullName evidence="6">SRY-box transcription factor 3</fullName>
    </submittedName>
</protein>